<feature type="transmembrane region" description="Helical" evidence="1">
    <location>
        <begin position="228"/>
        <end position="244"/>
    </location>
</feature>
<evidence type="ECO:0000313" key="4">
    <source>
        <dbReference type="Proteomes" id="UP001595630"/>
    </source>
</evidence>
<dbReference type="EC" id="2.3.-.-" evidence="3"/>
<name>A0ABV7T7I3_9GAMM</name>
<feature type="transmembrane region" description="Helical" evidence="1">
    <location>
        <begin position="202"/>
        <end position="221"/>
    </location>
</feature>
<dbReference type="InterPro" id="IPR002656">
    <property type="entry name" value="Acyl_transf_3_dom"/>
</dbReference>
<dbReference type="RefSeq" id="WP_386362561.1">
    <property type="nucleotide sequence ID" value="NZ_JBHRXZ010000016.1"/>
</dbReference>
<feature type="transmembrane region" description="Helical" evidence="1">
    <location>
        <begin position="305"/>
        <end position="327"/>
    </location>
</feature>
<sequence length="351" mass="39253">MDTSLQRNENNFDFLRLLAASAVVVGHSFWLSGNAELEPVRQILGYADIADIAVNLFFVMSGYLIAASWLNSRNVIDFLGKRALRIFPALIVSTLVTVTLVGSLATRLPLGEYLQSPQTLGYLSNMVLLTQFQLPGVFVDNLFPNTVNGSVWTLPYEVAMYSILMLLGLCRLFNRTVVLAGLALLLLIHFVLIPELGIQSQVLYKGTRLGIFFFSGGALYLYRKQVRWNWKIAAVLLAASLVSAGHERWMLVHTLTLPYLAIYLAHLRIPALVKAGKYGDFSYGVYIFSFPAQQLIIFWQPQLALSTFMVLSLVVSLTLAWFSWHLIEAPALALKRYLPRTANAQLPLKAH</sequence>
<dbReference type="InterPro" id="IPR050879">
    <property type="entry name" value="Acyltransferase_3"/>
</dbReference>
<proteinExistence type="predicted"/>
<evidence type="ECO:0000313" key="3">
    <source>
        <dbReference type="EMBL" id="MFC3607433.1"/>
    </source>
</evidence>
<dbReference type="EMBL" id="JBHRXZ010000016">
    <property type="protein sequence ID" value="MFC3607433.1"/>
    <property type="molecule type" value="Genomic_DNA"/>
</dbReference>
<keyword evidence="1" id="KW-0472">Membrane</keyword>
<feature type="transmembrane region" description="Helical" evidence="1">
    <location>
        <begin position="250"/>
        <end position="269"/>
    </location>
</feature>
<dbReference type="PANTHER" id="PTHR23028">
    <property type="entry name" value="ACETYLTRANSFERASE"/>
    <property type="match status" value="1"/>
</dbReference>
<accession>A0ABV7T7I3</accession>
<evidence type="ECO:0000259" key="2">
    <source>
        <dbReference type="Pfam" id="PF01757"/>
    </source>
</evidence>
<keyword evidence="3" id="KW-0808">Transferase</keyword>
<keyword evidence="3" id="KW-0012">Acyltransferase</keyword>
<dbReference type="Pfam" id="PF01757">
    <property type="entry name" value="Acyl_transf_3"/>
    <property type="match status" value="1"/>
</dbReference>
<keyword evidence="1" id="KW-1133">Transmembrane helix</keyword>
<feature type="transmembrane region" description="Helical" evidence="1">
    <location>
        <begin position="86"/>
        <end position="108"/>
    </location>
</feature>
<evidence type="ECO:0000256" key="1">
    <source>
        <dbReference type="SAM" id="Phobius"/>
    </source>
</evidence>
<keyword evidence="4" id="KW-1185">Reference proteome</keyword>
<protein>
    <submittedName>
        <fullName evidence="3">Acyltransferase family protein</fullName>
        <ecNumber evidence="3">2.3.-.-</ecNumber>
    </submittedName>
</protein>
<feature type="transmembrane region" description="Helical" evidence="1">
    <location>
        <begin position="281"/>
        <end position="299"/>
    </location>
</feature>
<feature type="domain" description="Acyltransferase 3" evidence="2">
    <location>
        <begin position="11"/>
        <end position="323"/>
    </location>
</feature>
<feature type="transmembrane region" description="Helical" evidence="1">
    <location>
        <begin position="151"/>
        <end position="170"/>
    </location>
</feature>
<dbReference type="GO" id="GO:0016746">
    <property type="term" value="F:acyltransferase activity"/>
    <property type="evidence" value="ECO:0007669"/>
    <property type="project" value="UniProtKB-KW"/>
</dbReference>
<reference evidence="4" key="1">
    <citation type="journal article" date="2019" name="Int. J. Syst. Evol. Microbiol.">
        <title>The Global Catalogue of Microorganisms (GCM) 10K type strain sequencing project: providing services to taxonomists for standard genome sequencing and annotation.</title>
        <authorList>
            <consortium name="The Broad Institute Genomics Platform"/>
            <consortium name="The Broad Institute Genome Sequencing Center for Infectious Disease"/>
            <person name="Wu L."/>
            <person name="Ma J."/>
        </authorList>
    </citation>
    <scope>NUCLEOTIDE SEQUENCE [LARGE SCALE GENOMIC DNA]</scope>
    <source>
        <strain evidence="4">KCTC 42447</strain>
    </source>
</reference>
<gene>
    <name evidence="3" type="ORF">ACFOMF_06550</name>
</gene>
<keyword evidence="1" id="KW-0812">Transmembrane</keyword>
<feature type="transmembrane region" description="Helical" evidence="1">
    <location>
        <begin position="14"/>
        <end position="31"/>
    </location>
</feature>
<dbReference type="PANTHER" id="PTHR23028:SF53">
    <property type="entry name" value="ACYL_TRANSF_3 DOMAIN-CONTAINING PROTEIN"/>
    <property type="match status" value="1"/>
</dbReference>
<comment type="caution">
    <text evidence="3">The sequence shown here is derived from an EMBL/GenBank/DDBJ whole genome shotgun (WGS) entry which is preliminary data.</text>
</comment>
<dbReference type="Proteomes" id="UP001595630">
    <property type="component" value="Unassembled WGS sequence"/>
</dbReference>
<feature type="transmembrane region" description="Helical" evidence="1">
    <location>
        <begin position="177"/>
        <end position="196"/>
    </location>
</feature>
<feature type="transmembrane region" description="Helical" evidence="1">
    <location>
        <begin position="43"/>
        <end position="66"/>
    </location>
</feature>
<organism evidence="3 4">
    <name type="scientific">Stutzerimonas tarimensis</name>
    <dbReference type="NCBI Taxonomy" id="1507735"/>
    <lineage>
        <taxon>Bacteria</taxon>
        <taxon>Pseudomonadati</taxon>
        <taxon>Pseudomonadota</taxon>
        <taxon>Gammaproteobacteria</taxon>
        <taxon>Pseudomonadales</taxon>
        <taxon>Pseudomonadaceae</taxon>
        <taxon>Stutzerimonas</taxon>
    </lineage>
</organism>